<dbReference type="STRING" id="1838286.Verru16b_01444"/>
<dbReference type="Pfam" id="PF07883">
    <property type="entry name" value="Cupin_2"/>
    <property type="match status" value="1"/>
</dbReference>
<dbReference type="InterPro" id="IPR011051">
    <property type="entry name" value="RmlC_Cupin_sf"/>
</dbReference>
<protein>
    <submittedName>
        <fullName evidence="2">Cupin domain protein</fullName>
    </submittedName>
</protein>
<evidence type="ECO:0000313" key="3">
    <source>
        <dbReference type="Proteomes" id="UP000095228"/>
    </source>
</evidence>
<name>A0A1D8AU16_9BACT</name>
<dbReference type="OrthoDB" id="287918at2"/>
<evidence type="ECO:0000259" key="1">
    <source>
        <dbReference type="Pfam" id="PF07883"/>
    </source>
</evidence>
<keyword evidence="3" id="KW-1185">Reference proteome</keyword>
<reference evidence="2 3" key="1">
    <citation type="submission" date="2016-06" db="EMBL/GenBank/DDBJ databases">
        <title>Three novel species with peptidoglycan cell walls form the new genus Lacunisphaera gen. nov. in the family Opitutaceae of the verrucomicrobial subdivision 4.</title>
        <authorList>
            <person name="Rast P."/>
            <person name="Gloeckner I."/>
            <person name="Jogler M."/>
            <person name="Boedeker C."/>
            <person name="Jeske O."/>
            <person name="Wiegand S."/>
            <person name="Reinhardt R."/>
            <person name="Schumann P."/>
            <person name="Rohde M."/>
            <person name="Spring S."/>
            <person name="Gloeckner F.O."/>
            <person name="Jogler C."/>
        </authorList>
    </citation>
    <scope>NUCLEOTIDE SEQUENCE [LARGE SCALE GENOMIC DNA]</scope>
    <source>
        <strain evidence="2 3">IG16b</strain>
    </source>
</reference>
<accession>A0A1D8AU16</accession>
<dbReference type="RefSeq" id="WP_083270180.1">
    <property type="nucleotide sequence ID" value="NZ_CP016094.1"/>
</dbReference>
<evidence type="ECO:0000313" key="2">
    <source>
        <dbReference type="EMBL" id="AOS44382.1"/>
    </source>
</evidence>
<feature type="domain" description="Cupin type-2" evidence="1">
    <location>
        <begin position="45"/>
        <end position="93"/>
    </location>
</feature>
<dbReference type="CDD" id="cd20295">
    <property type="entry name" value="cupin_Pac13-like"/>
    <property type="match status" value="1"/>
</dbReference>
<dbReference type="SUPFAM" id="SSF51182">
    <property type="entry name" value="RmlC-like cupins"/>
    <property type="match status" value="1"/>
</dbReference>
<dbReference type="Gene3D" id="2.60.120.10">
    <property type="entry name" value="Jelly Rolls"/>
    <property type="match status" value="1"/>
</dbReference>
<dbReference type="KEGG" id="obg:Verru16b_01444"/>
<organism evidence="2 3">
    <name type="scientific">Lacunisphaera limnophila</name>
    <dbReference type="NCBI Taxonomy" id="1838286"/>
    <lineage>
        <taxon>Bacteria</taxon>
        <taxon>Pseudomonadati</taxon>
        <taxon>Verrucomicrobiota</taxon>
        <taxon>Opitutia</taxon>
        <taxon>Opitutales</taxon>
        <taxon>Opitutaceae</taxon>
        <taxon>Lacunisphaera</taxon>
    </lineage>
</organism>
<dbReference type="AlphaFoldDB" id="A0A1D8AU16"/>
<proteinExistence type="predicted"/>
<gene>
    <name evidence="2" type="ORF">Verru16b_01444</name>
</gene>
<dbReference type="EMBL" id="CP016094">
    <property type="protein sequence ID" value="AOS44382.1"/>
    <property type="molecule type" value="Genomic_DNA"/>
</dbReference>
<sequence>MTPQFTVAHFDDIPAVPCPCGQSRRAFATPDNPVATIHLVDAKVDTQTHYHKKLTEIYLILEGEGHMELDGELHPVRPMSTILIKPGCRHRLIGQIKFVNIPVPAFDPHDEWFD</sequence>
<dbReference type="Proteomes" id="UP000095228">
    <property type="component" value="Chromosome"/>
</dbReference>
<dbReference type="InterPro" id="IPR014710">
    <property type="entry name" value="RmlC-like_jellyroll"/>
</dbReference>
<dbReference type="InterPro" id="IPR013096">
    <property type="entry name" value="Cupin_2"/>
</dbReference>